<evidence type="ECO:0000313" key="4">
    <source>
        <dbReference type="Proteomes" id="UP000277294"/>
    </source>
</evidence>
<dbReference type="Pfam" id="PF03401">
    <property type="entry name" value="TctC"/>
    <property type="match status" value="1"/>
</dbReference>
<comment type="similarity">
    <text evidence="1">Belongs to the UPF0065 (bug) family.</text>
</comment>
<dbReference type="PANTHER" id="PTHR42928">
    <property type="entry name" value="TRICARBOXYLATE-BINDING PROTEIN"/>
    <property type="match status" value="1"/>
</dbReference>
<organism evidence="3 4">
    <name type="scientific">Pigmentiphaga humi</name>
    <dbReference type="NCBI Taxonomy" id="2478468"/>
    <lineage>
        <taxon>Bacteria</taxon>
        <taxon>Pseudomonadati</taxon>
        <taxon>Pseudomonadota</taxon>
        <taxon>Betaproteobacteria</taxon>
        <taxon>Burkholderiales</taxon>
        <taxon>Alcaligenaceae</taxon>
        <taxon>Pigmentiphaga</taxon>
    </lineage>
</organism>
<dbReference type="InterPro" id="IPR005064">
    <property type="entry name" value="BUG"/>
</dbReference>
<dbReference type="SUPFAM" id="SSF53850">
    <property type="entry name" value="Periplasmic binding protein-like II"/>
    <property type="match status" value="1"/>
</dbReference>
<dbReference type="Proteomes" id="UP000277294">
    <property type="component" value="Unassembled WGS sequence"/>
</dbReference>
<reference evidence="3 4" key="1">
    <citation type="submission" date="2018-10" db="EMBL/GenBank/DDBJ databases">
        <authorList>
            <person name="Criscuolo A."/>
        </authorList>
    </citation>
    <scope>NUCLEOTIDE SEQUENCE [LARGE SCALE GENOMIC DNA]</scope>
    <source>
        <strain evidence="3">DnA1</strain>
    </source>
</reference>
<evidence type="ECO:0000256" key="2">
    <source>
        <dbReference type="SAM" id="SignalP"/>
    </source>
</evidence>
<feature type="signal peptide" evidence="2">
    <location>
        <begin position="1"/>
        <end position="27"/>
    </location>
</feature>
<proteinExistence type="inferred from homology"/>
<dbReference type="RefSeq" id="WP_246012916.1">
    <property type="nucleotide sequence ID" value="NZ_UWPJ01000009.1"/>
</dbReference>
<dbReference type="AlphaFoldDB" id="A0A3P4AYW3"/>
<dbReference type="Gene3D" id="3.40.190.10">
    <property type="entry name" value="Periplasmic binding protein-like II"/>
    <property type="match status" value="1"/>
</dbReference>
<protein>
    <submittedName>
        <fullName evidence="3">Tripartite tricarboxylate transporter family receptor</fullName>
    </submittedName>
</protein>
<dbReference type="EMBL" id="UWPJ01000009">
    <property type="protein sequence ID" value="VCU68962.1"/>
    <property type="molecule type" value="Genomic_DNA"/>
</dbReference>
<dbReference type="Gene3D" id="3.40.190.150">
    <property type="entry name" value="Bordetella uptake gene, domain 1"/>
    <property type="match status" value="1"/>
</dbReference>
<evidence type="ECO:0000256" key="1">
    <source>
        <dbReference type="ARBA" id="ARBA00006987"/>
    </source>
</evidence>
<dbReference type="PANTHER" id="PTHR42928:SF5">
    <property type="entry name" value="BLR1237 PROTEIN"/>
    <property type="match status" value="1"/>
</dbReference>
<gene>
    <name evidence="3" type="ORF">PIGHUM_01021</name>
</gene>
<evidence type="ECO:0000313" key="3">
    <source>
        <dbReference type="EMBL" id="VCU68962.1"/>
    </source>
</evidence>
<dbReference type="PIRSF" id="PIRSF017082">
    <property type="entry name" value="YflP"/>
    <property type="match status" value="1"/>
</dbReference>
<dbReference type="CDD" id="cd13578">
    <property type="entry name" value="PBP2_Bug27"/>
    <property type="match status" value="1"/>
</dbReference>
<keyword evidence="3" id="KW-0675">Receptor</keyword>
<feature type="chain" id="PRO_5018336288" evidence="2">
    <location>
        <begin position="28"/>
        <end position="325"/>
    </location>
</feature>
<keyword evidence="4" id="KW-1185">Reference proteome</keyword>
<dbReference type="InterPro" id="IPR042100">
    <property type="entry name" value="Bug_dom1"/>
</dbReference>
<accession>A0A3P4AYW3</accession>
<keyword evidence="2" id="KW-0732">Signal</keyword>
<name>A0A3P4AYW3_9BURK</name>
<sequence>MNIRISFALKTLAATVLASALGTPALAQSYPTRPVRLIVPYAAGGGSDVFARTVAPAMSADLGQPIVVENKPGAATAIGADLVAKAAPDGYTVLLGDNATYAVNPSLYPNLAYDPQKDLAPVSLTARFALVLVVGSQVPVASVAELTAYAKKSNLFYASPGTGSPHHLAMEMFRRGMNIPMTHVPYKGSAPATNDLLAGTIPTMFLDLASASQHLKAGKLRALAVSTPQRLKDWPDIPTVAESGLPGYEAWAWQGLSVPAATPAAIVERLNKAYAKAASDPATRQRITDQGAEILSSTPNEMGAYVKSETATWSRLIREANIKVE</sequence>